<evidence type="ECO:0000313" key="1">
    <source>
        <dbReference type="EMBL" id="MBX5021224.1"/>
    </source>
</evidence>
<sequence>MANNHPLSDEEVYDLLHQALLLLSKKTVRTQGAHSVLSAAVANLEVLQKALIIMSEGRQPLRTDHEP</sequence>
<proteinExistence type="predicted"/>
<name>A0A9Q3M674_9HYPH</name>
<dbReference type="AlphaFoldDB" id="A0A9Q3M674"/>
<protein>
    <submittedName>
        <fullName evidence="1">Uncharacterized protein</fullName>
    </submittedName>
</protein>
<accession>A0A9Q3M674</accession>
<dbReference type="Proteomes" id="UP000749740">
    <property type="component" value="Unassembled WGS sequence"/>
</dbReference>
<gene>
    <name evidence="1" type="ORF">HJB63_01280</name>
</gene>
<comment type="caution">
    <text evidence="1">The sequence shown here is derived from an EMBL/GenBank/DDBJ whole genome shotgun (WGS) entry which is preliminary data.</text>
</comment>
<reference evidence="1" key="1">
    <citation type="submission" date="2020-04" db="EMBL/GenBank/DDBJ databases">
        <title>Global-level population genomics: horizontal gene transfer, symbiosis and evolution in Rhizobia.</title>
        <authorList>
            <person name="Gai Y."/>
        </authorList>
    </citation>
    <scope>NUCLEOTIDE SEQUENCE</scope>
    <source>
        <strain evidence="1">BLR57</strain>
    </source>
</reference>
<dbReference type="EMBL" id="JABDYC010000001">
    <property type="protein sequence ID" value="MBX5021224.1"/>
    <property type="molecule type" value="Genomic_DNA"/>
</dbReference>
<organism evidence="1 2">
    <name type="scientific">Rhizobium lentis</name>
    <dbReference type="NCBI Taxonomy" id="1138194"/>
    <lineage>
        <taxon>Bacteria</taxon>
        <taxon>Pseudomonadati</taxon>
        <taxon>Pseudomonadota</taxon>
        <taxon>Alphaproteobacteria</taxon>
        <taxon>Hyphomicrobiales</taxon>
        <taxon>Rhizobiaceae</taxon>
        <taxon>Rhizobium/Agrobacterium group</taxon>
        <taxon>Rhizobium</taxon>
    </lineage>
</organism>
<evidence type="ECO:0000313" key="2">
    <source>
        <dbReference type="Proteomes" id="UP000749740"/>
    </source>
</evidence>